<dbReference type="PANTHER" id="PTHR30136:SF33">
    <property type="entry name" value="TRANSCRIPTIONAL REGULATORY PROTEIN"/>
    <property type="match status" value="1"/>
</dbReference>
<feature type="domain" description="HTH iclR-type" evidence="4">
    <location>
        <begin position="9"/>
        <end position="71"/>
    </location>
</feature>
<sequence>MVQGDRQFVDALARGLAILECLSRSHQPIGNRAISDAVGLAPSTVSRLTHTLSVLGYIRPTGTGRAYELTPKSLTLGYPVLAGLNLRDRARPHLEALSRKTGETAALAIRDGMYCTFVAVVQGTNMVSVRLATGGRLRMQVSAAGIALIAALPVQERRALAGRLRADLTRRGESTEEFDSALDACLANGFATIRNSWKEGIGGVAVPISFQDETAALTIPVATGSVSEAQMRGEIAELLMHEANAF</sequence>
<dbReference type="AlphaFoldDB" id="A0A0T5P3H7"/>
<dbReference type="Gene3D" id="1.10.10.10">
    <property type="entry name" value="Winged helix-like DNA-binding domain superfamily/Winged helix DNA-binding domain"/>
    <property type="match status" value="1"/>
</dbReference>
<dbReference type="InterPro" id="IPR005471">
    <property type="entry name" value="Tscrpt_reg_IclR_N"/>
</dbReference>
<dbReference type="Proteomes" id="UP000051401">
    <property type="component" value="Unassembled WGS sequence"/>
</dbReference>
<accession>A0A0T5P3H7</accession>
<dbReference type="InterPro" id="IPR050707">
    <property type="entry name" value="HTH_MetabolicPath_Reg"/>
</dbReference>
<dbReference type="SUPFAM" id="SSF46785">
    <property type="entry name" value="Winged helix' DNA-binding domain"/>
    <property type="match status" value="1"/>
</dbReference>
<dbReference type="GO" id="GO:0003700">
    <property type="term" value="F:DNA-binding transcription factor activity"/>
    <property type="evidence" value="ECO:0007669"/>
    <property type="project" value="TreeGrafter"/>
</dbReference>
<keyword evidence="8" id="KW-1185">Reference proteome</keyword>
<dbReference type="InterPro" id="IPR036388">
    <property type="entry name" value="WH-like_DNA-bd_sf"/>
</dbReference>
<dbReference type="Gene3D" id="3.30.450.40">
    <property type="match status" value="1"/>
</dbReference>
<feature type="domain" description="IclR-ED" evidence="5">
    <location>
        <begin position="72"/>
        <end position="246"/>
    </location>
</feature>
<evidence type="ECO:0000256" key="3">
    <source>
        <dbReference type="ARBA" id="ARBA00023163"/>
    </source>
</evidence>
<evidence type="ECO:0000313" key="8">
    <source>
        <dbReference type="Proteomes" id="UP000051401"/>
    </source>
</evidence>
<dbReference type="GO" id="GO:0045892">
    <property type="term" value="P:negative regulation of DNA-templated transcription"/>
    <property type="evidence" value="ECO:0007669"/>
    <property type="project" value="TreeGrafter"/>
</dbReference>
<evidence type="ECO:0000256" key="2">
    <source>
        <dbReference type="ARBA" id="ARBA00023125"/>
    </source>
</evidence>
<dbReference type="OrthoDB" id="6057486at2"/>
<dbReference type="EMBL" id="CP031598">
    <property type="protein sequence ID" value="QEW27793.1"/>
    <property type="molecule type" value="Genomic_DNA"/>
</dbReference>
<dbReference type="STRING" id="540747.SAMN04488031_12320"/>
<name>A0A0T5P3H7_9RHOB</name>
<evidence type="ECO:0000259" key="4">
    <source>
        <dbReference type="PROSITE" id="PS51077"/>
    </source>
</evidence>
<reference evidence="6 8" key="1">
    <citation type="submission" date="2015-04" db="EMBL/GenBank/DDBJ databases">
        <title>The draft genome sequence of Roseovarius indicus B108T.</title>
        <authorList>
            <person name="Li G."/>
            <person name="Lai Q."/>
            <person name="Shao Z."/>
            <person name="Yan P."/>
        </authorList>
    </citation>
    <scope>NUCLEOTIDE SEQUENCE [LARGE SCALE GENOMIC DNA]</scope>
    <source>
        <strain evidence="6 8">B108</strain>
    </source>
</reference>
<evidence type="ECO:0000259" key="5">
    <source>
        <dbReference type="PROSITE" id="PS51078"/>
    </source>
</evidence>
<dbReference type="GO" id="GO:0003677">
    <property type="term" value="F:DNA binding"/>
    <property type="evidence" value="ECO:0007669"/>
    <property type="project" value="UniProtKB-KW"/>
</dbReference>
<dbReference type="EMBL" id="LAXI01000020">
    <property type="protein sequence ID" value="KRS15688.1"/>
    <property type="molecule type" value="Genomic_DNA"/>
</dbReference>
<dbReference type="KEGG" id="rid:RIdsm_03613"/>
<dbReference type="PROSITE" id="PS51077">
    <property type="entry name" value="HTH_ICLR"/>
    <property type="match status" value="1"/>
</dbReference>
<dbReference type="RefSeq" id="WP_057819966.1">
    <property type="nucleotide sequence ID" value="NZ_CAXRJZ010000015.1"/>
</dbReference>
<proteinExistence type="predicted"/>
<dbReference type="PATRIC" id="fig|540747.5.peg.2940"/>
<keyword evidence="3" id="KW-0804">Transcription</keyword>
<dbReference type="InterPro" id="IPR014757">
    <property type="entry name" value="Tscrpt_reg_IclR_C"/>
</dbReference>
<evidence type="ECO:0000313" key="6">
    <source>
        <dbReference type="EMBL" id="KRS15688.1"/>
    </source>
</evidence>
<dbReference type="SMART" id="SM00346">
    <property type="entry name" value="HTH_ICLR"/>
    <property type="match status" value="1"/>
</dbReference>
<keyword evidence="1" id="KW-0805">Transcription regulation</keyword>
<reference evidence="7 9" key="2">
    <citation type="submission" date="2018-08" db="EMBL/GenBank/DDBJ databases">
        <title>Genetic Globetrotter - A new plasmid hitch-hiking vast phylogenetic and geographic distances.</title>
        <authorList>
            <person name="Vollmers J."/>
            <person name="Petersen J."/>
        </authorList>
    </citation>
    <scope>NUCLEOTIDE SEQUENCE [LARGE SCALE GENOMIC DNA]</scope>
    <source>
        <strain evidence="7 9">DSM 26383</strain>
    </source>
</reference>
<evidence type="ECO:0000313" key="7">
    <source>
        <dbReference type="EMBL" id="QEW27793.1"/>
    </source>
</evidence>
<dbReference type="InterPro" id="IPR036390">
    <property type="entry name" value="WH_DNA-bd_sf"/>
</dbReference>
<organism evidence="6 8">
    <name type="scientific">Roseovarius indicus</name>
    <dbReference type="NCBI Taxonomy" id="540747"/>
    <lineage>
        <taxon>Bacteria</taxon>
        <taxon>Pseudomonadati</taxon>
        <taxon>Pseudomonadota</taxon>
        <taxon>Alphaproteobacteria</taxon>
        <taxon>Rhodobacterales</taxon>
        <taxon>Roseobacteraceae</taxon>
        <taxon>Roseovarius</taxon>
    </lineage>
</organism>
<dbReference type="SUPFAM" id="SSF55781">
    <property type="entry name" value="GAF domain-like"/>
    <property type="match status" value="1"/>
</dbReference>
<protein>
    <submittedName>
        <fullName evidence="7">Pca regulon regulatory protein</fullName>
    </submittedName>
    <submittedName>
        <fullName evidence="6">Transcriptional regulator, IclR family protein</fullName>
    </submittedName>
</protein>
<gene>
    <name evidence="7" type="primary">pcaR_1</name>
    <name evidence="7" type="ORF">RIdsm_03613</name>
    <name evidence="6" type="ORF">XM52_22910</name>
</gene>
<dbReference type="Pfam" id="PF09339">
    <property type="entry name" value="HTH_IclR"/>
    <property type="match status" value="1"/>
</dbReference>
<evidence type="ECO:0000256" key="1">
    <source>
        <dbReference type="ARBA" id="ARBA00023015"/>
    </source>
</evidence>
<dbReference type="PROSITE" id="PS51078">
    <property type="entry name" value="ICLR_ED"/>
    <property type="match status" value="1"/>
</dbReference>
<dbReference type="Proteomes" id="UP000325785">
    <property type="component" value="Chromosome"/>
</dbReference>
<dbReference type="InterPro" id="IPR029016">
    <property type="entry name" value="GAF-like_dom_sf"/>
</dbReference>
<dbReference type="Pfam" id="PF01614">
    <property type="entry name" value="IclR_C"/>
    <property type="match status" value="1"/>
</dbReference>
<evidence type="ECO:0000313" key="9">
    <source>
        <dbReference type="Proteomes" id="UP000325785"/>
    </source>
</evidence>
<keyword evidence="2" id="KW-0238">DNA-binding</keyword>
<dbReference type="PANTHER" id="PTHR30136">
    <property type="entry name" value="HELIX-TURN-HELIX TRANSCRIPTIONAL REGULATOR, ICLR FAMILY"/>
    <property type="match status" value="1"/>
</dbReference>